<gene>
    <name evidence="1" type="ORF">C8N25_10931</name>
</gene>
<evidence type="ECO:0008006" key="3">
    <source>
        <dbReference type="Google" id="ProtNLM"/>
    </source>
</evidence>
<dbReference type="Proteomes" id="UP000256405">
    <property type="component" value="Unassembled WGS sequence"/>
</dbReference>
<name>A0A3E0DZ39_9BACT</name>
<evidence type="ECO:0000313" key="2">
    <source>
        <dbReference type="Proteomes" id="UP000256405"/>
    </source>
</evidence>
<comment type="caution">
    <text evidence="1">The sequence shown here is derived from an EMBL/GenBank/DDBJ whole genome shotgun (WGS) entry which is preliminary data.</text>
</comment>
<dbReference type="Gene3D" id="3.40.50.300">
    <property type="entry name" value="P-loop containing nucleotide triphosphate hydrolases"/>
    <property type="match status" value="1"/>
</dbReference>
<reference evidence="1 2" key="1">
    <citation type="submission" date="2018-08" db="EMBL/GenBank/DDBJ databases">
        <title>Genomic Encyclopedia of Archaeal and Bacterial Type Strains, Phase II (KMG-II): from individual species to whole genera.</title>
        <authorList>
            <person name="Goeker M."/>
        </authorList>
    </citation>
    <scope>NUCLEOTIDE SEQUENCE [LARGE SCALE GENOMIC DNA]</scope>
    <source>
        <strain evidence="1 2">DSM 15986</strain>
    </source>
</reference>
<keyword evidence="2" id="KW-1185">Reference proteome</keyword>
<dbReference type="AlphaFoldDB" id="A0A3E0DZ39"/>
<proteinExistence type="predicted"/>
<evidence type="ECO:0000313" key="1">
    <source>
        <dbReference type="EMBL" id="REG88416.1"/>
    </source>
</evidence>
<protein>
    <recommendedName>
        <fullName evidence="3">ATPase</fullName>
    </recommendedName>
</protein>
<accession>A0A3E0DZ39</accession>
<dbReference type="PANTHER" id="PTHR34301">
    <property type="entry name" value="DNA-BINDING PROTEIN-RELATED"/>
    <property type="match status" value="1"/>
</dbReference>
<dbReference type="EMBL" id="QUNF01000009">
    <property type="protein sequence ID" value="REG88416.1"/>
    <property type="molecule type" value="Genomic_DNA"/>
</dbReference>
<dbReference type="InterPro" id="IPR027417">
    <property type="entry name" value="P-loop_NTPase"/>
</dbReference>
<sequence>MIQHIKYLLPYEYGFIYLDILATENEQQFLDALGSALVQSFPEKSSIGKRVWEFIKGLRPIISFDQLSGTPQVSFQVQQYEKLVQDILIFLSKLDQPNIVAIDELQQIHSYPEKNTDAWLRSTIQQLHSVTFLFSGSRQTILSELFSNPKRPFYKSTNSFKLKKIPQEKYREFIVMTFAKHGRILTDALADEILIWTKCRTYYVQHLCNRLFQLIKKIYGQGDWQDCAQKILKEQEVFFFHFRSLLSKQQWRLLVAIAKTGVVFAPTSKDFISKNKLGSAATVFKSIDSLLEKEMIFKEIDQRGAPFYQSYDVFFERWIQGRDF</sequence>
<dbReference type="PANTHER" id="PTHR34301:SF8">
    <property type="entry name" value="ATPASE DOMAIN-CONTAINING PROTEIN"/>
    <property type="match status" value="1"/>
</dbReference>
<organism evidence="1 2">
    <name type="scientific">Algoriphagus antarcticus</name>
    <dbReference type="NCBI Taxonomy" id="238540"/>
    <lineage>
        <taxon>Bacteria</taxon>
        <taxon>Pseudomonadati</taxon>
        <taxon>Bacteroidota</taxon>
        <taxon>Cytophagia</taxon>
        <taxon>Cytophagales</taxon>
        <taxon>Cyclobacteriaceae</taxon>
        <taxon>Algoriphagus</taxon>
    </lineage>
</organism>
<dbReference type="SUPFAM" id="SSF52540">
    <property type="entry name" value="P-loop containing nucleoside triphosphate hydrolases"/>
    <property type="match status" value="1"/>
</dbReference>